<dbReference type="GO" id="GO:0009306">
    <property type="term" value="P:protein secretion"/>
    <property type="evidence" value="ECO:0007669"/>
    <property type="project" value="InterPro"/>
</dbReference>
<dbReference type="PANTHER" id="PTHR36985">
    <property type="entry name" value="TRANSLOCATION AND ASSEMBLY MODULE SUBUNIT TAMB"/>
    <property type="match status" value="1"/>
</dbReference>
<dbReference type="GO" id="GO:0097347">
    <property type="term" value="C:TAM protein secretion complex"/>
    <property type="evidence" value="ECO:0007669"/>
    <property type="project" value="TreeGrafter"/>
</dbReference>
<reference evidence="7 8" key="1">
    <citation type="journal article" date="2014" name="ISME J.">
        <title>Ecophysiology of Thioploca ingrica as revealed by the complete genome sequence supplemented with proteomic evidence.</title>
        <authorList>
            <person name="Kojima H."/>
            <person name="Ogura Y."/>
            <person name="Yamamoto N."/>
            <person name="Togashi T."/>
            <person name="Mori H."/>
            <person name="Watanabe T."/>
            <person name="Nemoto F."/>
            <person name="Kurokawa K."/>
            <person name="Hayashi T."/>
            <person name="Fukui M."/>
        </authorList>
    </citation>
    <scope>NUCLEOTIDE SEQUENCE [LARGE SCALE GENOMIC DNA]</scope>
</reference>
<dbReference type="OrthoDB" id="5555605at2"/>
<dbReference type="Pfam" id="PF04357">
    <property type="entry name" value="TamB"/>
    <property type="match status" value="1"/>
</dbReference>
<evidence type="ECO:0000259" key="6">
    <source>
        <dbReference type="Pfam" id="PF04357"/>
    </source>
</evidence>
<protein>
    <recommendedName>
        <fullName evidence="6">Translocation and assembly module TamB C-terminal domain-containing protein</fullName>
    </recommendedName>
</protein>
<dbReference type="InterPro" id="IPR007452">
    <property type="entry name" value="TamB_C"/>
</dbReference>
<dbReference type="PANTHER" id="PTHR36985:SF1">
    <property type="entry name" value="TRANSLOCATION AND ASSEMBLY MODULE SUBUNIT TAMB"/>
    <property type="match status" value="1"/>
</dbReference>
<dbReference type="GO" id="GO:0005886">
    <property type="term" value="C:plasma membrane"/>
    <property type="evidence" value="ECO:0007669"/>
    <property type="project" value="InterPro"/>
</dbReference>
<dbReference type="HOGENOM" id="CLU_002338_2_1_6"/>
<evidence type="ECO:0000256" key="3">
    <source>
        <dbReference type="ARBA" id="ARBA00022989"/>
    </source>
</evidence>
<gene>
    <name evidence="7" type="ORF">THII_0821</name>
</gene>
<feature type="domain" description="Translocation and assembly module TamB C-terminal" evidence="6">
    <location>
        <begin position="1475"/>
        <end position="1826"/>
    </location>
</feature>
<dbReference type="STRING" id="40754.THII_0821"/>
<evidence type="ECO:0000313" key="8">
    <source>
        <dbReference type="Proteomes" id="UP000031623"/>
    </source>
</evidence>
<proteinExistence type="predicted"/>
<feature type="transmembrane region" description="Helical" evidence="5">
    <location>
        <begin position="5"/>
        <end position="27"/>
    </location>
</feature>
<evidence type="ECO:0000256" key="4">
    <source>
        <dbReference type="ARBA" id="ARBA00023136"/>
    </source>
</evidence>
<sequence>MKRWLLYSLIALFVLFVIIISGSIWIVTTESGLHFVVNQVQQWAPGQLQIKSLTGRLSDNLSFKEFSYQHADTSIAIDSFQLHWEGSALFKRKLHINQLYIDGINAHFPKSENKESTPLKIPDIRLPFSIALDDVKINQVTINSAEAKPVVIDNIELRSNTTDKLSLQHLQINSPLFQAKLVGEVGLITPHPIQLDLDWSAHLPQFTVVGQGQLSGDTQKLVLTHTISKPLAVEITATAKDLLGKLNGDAHLQWQEIDWPFNAPQVQDYLVRSQQGQLNLTGSLENYHIDFKSKVSGKKIPLGDWTMLAQGNHQELKLEKLSSRWLQGEVDAVGQVSWSPQLAGQIQLDVDEINLREFWPGWPELLRLDSQLIAELEKDSFKIKKLTLDLPATATQLTLQGEGLLAGAHSRLNTATLTWQDLQWPLLGETTVVKSNRGKINLAGNLQNYQLDLDTQLMGNHLPNSHWLIQGQGNLQQLQIKSLRTETLQGLIAATGKVSWKPKLTAQIDLQADQLMIKELWPNWPEPLRLNSQLVAQLDDKDFKINQLSLNIPQTATQLTLQGEGTLTPNTPQLKVATLQWQKVQWPLAGEKPMITSSHGQLNLAGTMQNYQLTLATQLAGAQFPPGRWQLAGQGDKQQFDIQSLDSSWLEGALHGTGKVAWQPHLDAQVNLNAEQLSIKDFWSKWPEPLRMNSQLKATLAGDKFNIQQFEIELPLTATHLALQGQGTVAGKNSQLEQAQLTWQQIQWPLSGKTALVSSKQGQLDVSGTLQNYRVKLETHLSGAQVPSGQWLIHGQGNGQQLTIESLRSQILAGELAGQGQMAWQPTLAAQVVLKANQLNLQPLWGQWPAELKLNSQLTANLTGDQFKLEQWQIHLPQTNTQLSLRGEGMLAGNNSRFDSSLSWQNLSWPLVAAKPAEKLAYSHNGQFLAKGTLQNYQLQLDTQVEGKNIPSGRWQATGQGDSRHLQLQTVQGQILQGMLNLQGEVGWQPERYWQLVLKGDRLNPGVQWTQWPGQLGLNIQSQGRINQGILETQLRIKPLQGQLRNYPLQLQTEVTIKGQEYQVKQLELKSGPNTITAGGQLGQHSQLKWAMNIPNLATLLPDGQGKINGKGLVTGPLNLPHLIAQVEANSLAFQAKQLAALQANVDINLLSQQDLQVKVLATNFNQGNTQIKQFSLEGQGTFASHSLLAKVDSSLNQMTLQLKGGFVAPRWQGQLQQLNLTTAKAGHWQLQAPSSLMLSPTAAQLTESCLHNQQDAKLCTQFNWQPQAESRVQILLNRLPLNLARMALPETTDLTGTVEGKIAASLQPSGEVKSAVLINVSPGIVTTDLSNETKKLAFQGGTFQLQINPQQGLAANLNLGLFKANDIQGILNLPHLTHLPPQGKQPLQGEFKVHFPDLAQLPRLVNQVENVRGQVNLDVALNGTLATPQVQGQIRIQEAALDLPDLGLEMRNFNLLVKNQAAETLQLQASLNSGKTGQLNLQGEMLSALNPNWQANLTISGKDFEAINTPIAWALISPDLKIQLLPGRIDVTGEVTVPQALITPSKTENTAIMVSKDLIKINPHDSEPPKESQLAKKLAISSRVKVILGDKVSFKGAGFKSRIEGALVASNQPGKTTIGNGELKIVEGSYKAYGQNLKIDQGRIIFTGGSVENPGLDIKAYRRIKNAGKNYHQLDIGDDDVVAGVYIQGTAQSPQLTLFSIPSLDESNTLSYIILGKPAAQATESEGNALFKAATAMSLKEGDSLTQKIGQQVGFDEVGISSEGGVEEAALVVGKYLTPGLYVSYGVGLFDGSNILRMRYELTRRLTVETETGTQSGVDLRYTWER</sequence>
<evidence type="ECO:0000313" key="7">
    <source>
        <dbReference type="EMBL" id="BAP55118.1"/>
    </source>
</evidence>
<keyword evidence="8" id="KW-1185">Reference proteome</keyword>
<dbReference type="EMBL" id="AP014633">
    <property type="protein sequence ID" value="BAP55118.1"/>
    <property type="molecule type" value="Genomic_DNA"/>
</dbReference>
<evidence type="ECO:0000256" key="1">
    <source>
        <dbReference type="ARBA" id="ARBA00004167"/>
    </source>
</evidence>
<keyword evidence="4 5" id="KW-0472">Membrane</keyword>
<keyword evidence="3 5" id="KW-1133">Transmembrane helix</keyword>
<dbReference type="Proteomes" id="UP000031623">
    <property type="component" value="Chromosome"/>
</dbReference>
<name>A0A090ABS3_9GAMM</name>
<evidence type="ECO:0000256" key="2">
    <source>
        <dbReference type="ARBA" id="ARBA00022692"/>
    </source>
</evidence>
<evidence type="ECO:0000256" key="5">
    <source>
        <dbReference type="SAM" id="Phobius"/>
    </source>
</evidence>
<organism evidence="7 8">
    <name type="scientific">Thioploca ingrica</name>
    <dbReference type="NCBI Taxonomy" id="40754"/>
    <lineage>
        <taxon>Bacteria</taxon>
        <taxon>Pseudomonadati</taxon>
        <taxon>Pseudomonadota</taxon>
        <taxon>Gammaproteobacteria</taxon>
        <taxon>Thiotrichales</taxon>
        <taxon>Thiotrichaceae</taxon>
        <taxon>Thioploca</taxon>
    </lineage>
</organism>
<dbReference type="KEGG" id="tig:THII_0821"/>
<comment type="subcellular location">
    <subcellularLocation>
        <location evidence="1">Membrane</location>
        <topology evidence="1">Single-pass membrane protein</topology>
    </subcellularLocation>
</comment>
<keyword evidence="2 5" id="KW-0812">Transmembrane</keyword>
<accession>A0A090ABS3</accession>